<dbReference type="EnsemblMetazoa" id="PPA41782.1">
    <property type="protein sequence ID" value="PPA41782.1"/>
    <property type="gene ID" value="WBGene00280151"/>
</dbReference>
<name>A0A2A6CL48_PRIPA</name>
<accession>A0A8R1YVZ7</accession>
<protein>
    <submittedName>
        <fullName evidence="2">Uncharacterized protein</fullName>
    </submittedName>
</protein>
<evidence type="ECO:0000313" key="3">
    <source>
        <dbReference type="Proteomes" id="UP000005239"/>
    </source>
</evidence>
<dbReference type="Proteomes" id="UP000005239">
    <property type="component" value="Unassembled WGS sequence"/>
</dbReference>
<accession>A0A2A6CL48</accession>
<reference evidence="2" key="2">
    <citation type="submission" date="2022-06" db="UniProtKB">
        <authorList>
            <consortium name="EnsemblMetazoa"/>
        </authorList>
    </citation>
    <scope>IDENTIFICATION</scope>
    <source>
        <strain evidence="2">PS312</strain>
    </source>
</reference>
<reference evidence="3" key="1">
    <citation type="journal article" date="2008" name="Nat. Genet.">
        <title>The Pristionchus pacificus genome provides a unique perspective on nematode lifestyle and parasitism.</title>
        <authorList>
            <person name="Dieterich C."/>
            <person name="Clifton S.W."/>
            <person name="Schuster L.N."/>
            <person name="Chinwalla A."/>
            <person name="Delehaunty K."/>
            <person name="Dinkelacker I."/>
            <person name="Fulton L."/>
            <person name="Fulton R."/>
            <person name="Godfrey J."/>
            <person name="Minx P."/>
            <person name="Mitreva M."/>
            <person name="Roeseler W."/>
            <person name="Tian H."/>
            <person name="Witte H."/>
            <person name="Yang S.P."/>
            <person name="Wilson R.K."/>
            <person name="Sommer R.J."/>
        </authorList>
    </citation>
    <scope>NUCLEOTIDE SEQUENCE [LARGE SCALE GENOMIC DNA]</scope>
    <source>
        <strain evidence="3">PS312</strain>
    </source>
</reference>
<sequence length="174" mass="20183">LRGWAMKDGRASRMDARVQEMAEKFFLDHRNEGKRASPSERSELIKSAMNPEIGYYRFPLSICPTEKTLTSTFGNWENKRLRPKATTSKGRGRPKKTVIPKKRSSTRGNKRRIDKVDEEKDEILMEDDESSGEFELIAISDGEEEEDDEEIVEKLDEEEIMMAIVEEVYDEIFV</sequence>
<dbReference type="AlphaFoldDB" id="A0A2A6CL48"/>
<gene>
    <name evidence="2" type="primary">WBGene00280151</name>
</gene>
<evidence type="ECO:0000313" key="2">
    <source>
        <dbReference type="EnsemblMetazoa" id="PPA41782.1"/>
    </source>
</evidence>
<keyword evidence="3" id="KW-1185">Reference proteome</keyword>
<evidence type="ECO:0000256" key="1">
    <source>
        <dbReference type="SAM" id="MobiDB-lite"/>
    </source>
</evidence>
<organism evidence="2 3">
    <name type="scientific">Pristionchus pacificus</name>
    <name type="common">Parasitic nematode worm</name>
    <dbReference type="NCBI Taxonomy" id="54126"/>
    <lineage>
        <taxon>Eukaryota</taxon>
        <taxon>Metazoa</taxon>
        <taxon>Ecdysozoa</taxon>
        <taxon>Nematoda</taxon>
        <taxon>Chromadorea</taxon>
        <taxon>Rhabditida</taxon>
        <taxon>Rhabditina</taxon>
        <taxon>Diplogasteromorpha</taxon>
        <taxon>Diplogasteroidea</taxon>
        <taxon>Neodiplogasteridae</taxon>
        <taxon>Pristionchus</taxon>
    </lineage>
</organism>
<feature type="region of interest" description="Disordered" evidence="1">
    <location>
        <begin position="74"/>
        <end position="120"/>
    </location>
</feature>
<proteinExistence type="predicted"/>
<feature type="compositionally biased region" description="Basic residues" evidence="1">
    <location>
        <begin position="90"/>
        <end position="113"/>
    </location>
</feature>